<gene>
    <name evidence="1" type="ORF">ET33_21995</name>
</gene>
<dbReference type="OrthoDB" id="2444319at2"/>
<sequence length="401" mass="45422">MSILLKVERESGQPIEFGDGQIVGYSYINTSPADFLAKAYNVIHSIQIRGEIPLRLLPPVEPEMDNSNTLYAWALTEYRPDNDYYRSVTVQIVRHEKTIREVNFTHAYVHSYNEQVNGLRGVLEFELVVRQKRDQLDYIQFGSVESIQQRSIREKESRVTTQKDTPKIAFWGAEKKPLSAQLTPLKNAPQENGKDQLTWEYNKRINDQKIALAKAKKSGNSNEMADASKKIGELRTEYENILQKQMTDSGLQGPVFIGGNLLGKDDEVLTYHDIASDEGIVETIATSKNGTVYFLKDSNYTYDVQVHKPTMTEEWHGKTAKALAGFYAGSYLTMGKAWYVILGSGGTGAVLTDNLLGSAPDSEVTKTMIYRTNKETGKIENMIIDTNGYLPIQVRYWKEYR</sequence>
<name>A0A081NVW2_9BACL</name>
<dbReference type="Proteomes" id="UP000028123">
    <property type="component" value="Unassembled WGS sequence"/>
</dbReference>
<dbReference type="EMBL" id="JNVM01000033">
    <property type="protein sequence ID" value="KEQ22585.1"/>
    <property type="molecule type" value="Genomic_DNA"/>
</dbReference>
<organism evidence="1 2">
    <name type="scientific">Paenibacillus tyrfis</name>
    <dbReference type="NCBI Taxonomy" id="1501230"/>
    <lineage>
        <taxon>Bacteria</taxon>
        <taxon>Bacillati</taxon>
        <taxon>Bacillota</taxon>
        <taxon>Bacilli</taxon>
        <taxon>Bacillales</taxon>
        <taxon>Paenibacillaceae</taxon>
        <taxon>Paenibacillus</taxon>
    </lineage>
</organism>
<protein>
    <submittedName>
        <fullName evidence="1">Uncharacterized protein</fullName>
    </submittedName>
</protein>
<evidence type="ECO:0000313" key="1">
    <source>
        <dbReference type="EMBL" id="KEQ22585.1"/>
    </source>
</evidence>
<dbReference type="eggNOG" id="ENOG5032CHJ">
    <property type="taxonomic scope" value="Bacteria"/>
</dbReference>
<dbReference type="AlphaFoldDB" id="A0A081NVW2"/>
<proteinExistence type="predicted"/>
<accession>A0A081NVW2</accession>
<dbReference type="RefSeq" id="WP_051775797.1">
    <property type="nucleotide sequence ID" value="NZ_JNVM01000033.1"/>
</dbReference>
<evidence type="ECO:0000313" key="2">
    <source>
        <dbReference type="Proteomes" id="UP000028123"/>
    </source>
</evidence>
<keyword evidence="2" id="KW-1185">Reference proteome</keyword>
<reference evidence="1 2" key="1">
    <citation type="submission" date="2014-06" db="EMBL/GenBank/DDBJ databases">
        <title>Draft genome sequence of Paenibacillus sp. MSt1.</title>
        <authorList>
            <person name="Aw Y.K."/>
            <person name="Ong K.S."/>
            <person name="Gan H.M."/>
            <person name="Lee S.M."/>
        </authorList>
    </citation>
    <scope>NUCLEOTIDE SEQUENCE [LARGE SCALE GENOMIC DNA]</scope>
    <source>
        <strain evidence="1 2">MSt1</strain>
    </source>
</reference>
<comment type="caution">
    <text evidence="1">The sequence shown here is derived from an EMBL/GenBank/DDBJ whole genome shotgun (WGS) entry which is preliminary data.</text>
</comment>